<evidence type="ECO:0000313" key="2">
    <source>
        <dbReference type="Proteomes" id="UP001168821"/>
    </source>
</evidence>
<sequence length="91" mass="10005">MKDLRVDVQLMPPAATKFIRVQLLPPNDATGRLLPCNQGNCATNANVCGKKGSNLACDVVDLHNLFCFYLAPAKASKRETNNLRSFQREGN</sequence>
<evidence type="ECO:0000313" key="1">
    <source>
        <dbReference type="EMBL" id="KAJ3658965.1"/>
    </source>
</evidence>
<accession>A0AA38ILB7</accession>
<organism evidence="1 2">
    <name type="scientific">Zophobas morio</name>
    <dbReference type="NCBI Taxonomy" id="2755281"/>
    <lineage>
        <taxon>Eukaryota</taxon>
        <taxon>Metazoa</taxon>
        <taxon>Ecdysozoa</taxon>
        <taxon>Arthropoda</taxon>
        <taxon>Hexapoda</taxon>
        <taxon>Insecta</taxon>
        <taxon>Pterygota</taxon>
        <taxon>Neoptera</taxon>
        <taxon>Endopterygota</taxon>
        <taxon>Coleoptera</taxon>
        <taxon>Polyphaga</taxon>
        <taxon>Cucujiformia</taxon>
        <taxon>Tenebrionidae</taxon>
        <taxon>Zophobas</taxon>
    </lineage>
</organism>
<protein>
    <submittedName>
        <fullName evidence="1">Uncharacterized protein</fullName>
    </submittedName>
</protein>
<dbReference type="Proteomes" id="UP001168821">
    <property type="component" value="Unassembled WGS sequence"/>
</dbReference>
<dbReference type="AlphaFoldDB" id="A0AA38ILB7"/>
<keyword evidence="2" id="KW-1185">Reference proteome</keyword>
<comment type="caution">
    <text evidence="1">The sequence shown here is derived from an EMBL/GenBank/DDBJ whole genome shotgun (WGS) entry which is preliminary data.</text>
</comment>
<proteinExistence type="predicted"/>
<gene>
    <name evidence="1" type="ORF">Zmor_010677</name>
</gene>
<reference evidence="1" key="1">
    <citation type="journal article" date="2023" name="G3 (Bethesda)">
        <title>Whole genome assemblies of Zophobas morio and Tenebrio molitor.</title>
        <authorList>
            <person name="Kaur S."/>
            <person name="Stinson S.A."/>
            <person name="diCenzo G.C."/>
        </authorList>
    </citation>
    <scope>NUCLEOTIDE SEQUENCE</scope>
    <source>
        <strain evidence="1">QUZm001</strain>
    </source>
</reference>
<dbReference type="EMBL" id="JALNTZ010000003">
    <property type="protein sequence ID" value="KAJ3658965.1"/>
    <property type="molecule type" value="Genomic_DNA"/>
</dbReference>
<name>A0AA38ILB7_9CUCU</name>